<name>A0A0E9Y2J8_ANGAN</name>
<reference evidence="1" key="2">
    <citation type="journal article" date="2015" name="Fish Shellfish Immunol.">
        <title>Early steps in the European eel (Anguilla anguilla)-Vibrio vulnificus interaction in the gills: Role of the RtxA13 toxin.</title>
        <authorList>
            <person name="Callol A."/>
            <person name="Pajuelo D."/>
            <person name="Ebbesson L."/>
            <person name="Teles M."/>
            <person name="MacKenzie S."/>
            <person name="Amaro C."/>
        </authorList>
    </citation>
    <scope>NUCLEOTIDE SEQUENCE</scope>
</reference>
<proteinExistence type="predicted"/>
<protein>
    <submittedName>
        <fullName evidence="1">Uncharacterized protein</fullName>
    </submittedName>
</protein>
<reference evidence="1" key="1">
    <citation type="submission" date="2014-11" db="EMBL/GenBank/DDBJ databases">
        <authorList>
            <person name="Amaro Gonzalez C."/>
        </authorList>
    </citation>
    <scope>NUCLEOTIDE SEQUENCE</scope>
</reference>
<organism evidence="1">
    <name type="scientific">Anguilla anguilla</name>
    <name type="common">European freshwater eel</name>
    <name type="synonym">Muraena anguilla</name>
    <dbReference type="NCBI Taxonomy" id="7936"/>
    <lineage>
        <taxon>Eukaryota</taxon>
        <taxon>Metazoa</taxon>
        <taxon>Chordata</taxon>
        <taxon>Craniata</taxon>
        <taxon>Vertebrata</taxon>
        <taxon>Euteleostomi</taxon>
        <taxon>Actinopterygii</taxon>
        <taxon>Neopterygii</taxon>
        <taxon>Teleostei</taxon>
        <taxon>Anguilliformes</taxon>
        <taxon>Anguillidae</taxon>
        <taxon>Anguilla</taxon>
    </lineage>
</organism>
<dbReference type="AlphaFoldDB" id="A0A0E9Y2J8"/>
<sequence length="63" mass="7313">MSKQKVLSQEEEKQSLTHLADSFLILNIQKTTTQDITLRFWHNYTIRTSDIMNLSPTGNSFIV</sequence>
<accession>A0A0E9Y2J8</accession>
<dbReference type="EMBL" id="GBXM01000249">
    <property type="protein sequence ID" value="JAI08329.1"/>
    <property type="molecule type" value="Transcribed_RNA"/>
</dbReference>
<evidence type="ECO:0000313" key="1">
    <source>
        <dbReference type="EMBL" id="JAI08329.1"/>
    </source>
</evidence>